<dbReference type="Proteomes" id="UP000634136">
    <property type="component" value="Unassembled WGS sequence"/>
</dbReference>
<name>A0A834SJD9_9FABA</name>
<sequence>MSLESKRKLPAIERDDFSQRDLHTEASYPRVNNSNFTIVRILRVNECFSFVVRAIVTVSIKAIAAVTSTPDESRMLLRIFLDKILYHFRQANGSRFKIIGAVGPVLAKMLIISGDFIRCPGPSAEFQNKLRQDNVRWIPTTSRESVIAGASIQAAVSVEFSGDERERERIRTGRRQTTIFKEAKKERKGKMDGRTRLPRVNLRGKQPGEMVLQVGVAILGHEATLWDFYAREFGIPKIPSRNAKNQK</sequence>
<reference evidence="1" key="1">
    <citation type="submission" date="2020-09" db="EMBL/GenBank/DDBJ databases">
        <title>Genome-Enabled Discovery of Anthraquinone Biosynthesis in Senna tora.</title>
        <authorList>
            <person name="Kang S.-H."/>
            <person name="Pandey R.P."/>
            <person name="Lee C.-M."/>
            <person name="Sim J.-S."/>
            <person name="Jeong J.-T."/>
            <person name="Choi B.-S."/>
            <person name="Jung M."/>
            <person name="Ginzburg D."/>
            <person name="Zhao K."/>
            <person name="Won S.Y."/>
            <person name="Oh T.-J."/>
            <person name="Yu Y."/>
            <person name="Kim N.-H."/>
            <person name="Lee O.R."/>
            <person name="Lee T.-H."/>
            <person name="Bashyal P."/>
            <person name="Kim T.-S."/>
            <person name="Lee W.-H."/>
            <person name="Kawkins C."/>
            <person name="Kim C.-K."/>
            <person name="Kim J.S."/>
            <person name="Ahn B.O."/>
            <person name="Rhee S.Y."/>
            <person name="Sohng J.K."/>
        </authorList>
    </citation>
    <scope>NUCLEOTIDE SEQUENCE</scope>
    <source>
        <tissue evidence="1">Leaf</tissue>
    </source>
</reference>
<evidence type="ECO:0000313" key="1">
    <source>
        <dbReference type="EMBL" id="KAF7804702.1"/>
    </source>
</evidence>
<keyword evidence="2" id="KW-1185">Reference proteome</keyword>
<proteinExistence type="predicted"/>
<organism evidence="1 2">
    <name type="scientific">Senna tora</name>
    <dbReference type="NCBI Taxonomy" id="362788"/>
    <lineage>
        <taxon>Eukaryota</taxon>
        <taxon>Viridiplantae</taxon>
        <taxon>Streptophyta</taxon>
        <taxon>Embryophyta</taxon>
        <taxon>Tracheophyta</taxon>
        <taxon>Spermatophyta</taxon>
        <taxon>Magnoliopsida</taxon>
        <taxon>eudicotyledons</taxon>
        <taxon>Gunneridae</taxon>
        <taxon>Pentapetalae</taxon>
        <taxon>rosids</taxon>
        <taxon>fabids</taxon>
        <taxon>Fabales</taxon>
        <taxon>Fabaceae</taxon>
        <taxon>Caesalpinioideae</taxon>
        <taxon>Cassia clade</taxon>
        <taxon>Senna</taxon>
    </lineage>
</organism>
<dbReference type="AlphaFoldDB" id="A0A834SJD9"/>
<comment type="caution">
    <text evidence="1">The sequence shown here is derived from an EMBL/GenBank/DDBJ whole genome shotgun (WGS) entry which is preliminary data.</text>
</comment>
<accession>A0A834SJD9</accession>
<dbReference type="EMBL" id="JAAIUW010000013">
    <property type="protein sequence ID" value="KAF7804702.1"/>
    <property type="molecule type" value="Genomic_DNA"/>
</dbReference>
<evidence type="ECO:0000313" key="2">
    <source>
        <dbReference type="Proteomes" id="UP000634136"/>
    </source>
</evidence>
<gene>
    <name evidence="1" type="ORF">G2W53_043813</name>
</gene>
<protein>
    <submittedName>
        <fullName evidence="1">Uncharacterized protein</fullName>
    </submittedName>
</protein>